<accession>A0A1X0QAZ6</accession>
<dbReference type="EMBL" id="LTAI01001074">
    <property type="protein sequence ID" value="ORD96946.1"/>
    <property type="molecule type" value="Genomic_DNA"/>
</dbReference>
<dbReference type="Proteomes" id="UP000192501">
    <property type="component" value="Unassembled WGS sequence"/>
</dbReference>
<evidence type="ECO:0000313" key="2">
    <source>
        <dbReference type="EMBL" id="ORD96457.1"/>
    </source>
</evidence>
<protein>
    <submittedName>
        <fullName evidence="3">Uncharacterized protein</fullName>
    </submittedName>
</protein>
<evidence type="ECO:0000313" key="4">
    <source>
        <dbReference type="Proteomes" id="UP000192356"/>
    </source>
</evidence>
<dbReference type="AlphaFoldDB" id="A0A1X0QAZ6"/>
<dbReference type="VEuPathDB" id="MicrosporidiaDB:HERIO_2769"/>
<reference evidence="4 5" key="1">
    <citation type="journal article" date="2017" name="Environ. Microbiol.">
        <title>Decay of the glycolytic pathway and adaptation to intranuclear parasitism within Enterocytozoonidae microsporidia.</title>
        <authorList>
            <person name="Wiredu Boakye D."/>
            <person name="Jaroenlak P."/>
            <person name="Prachumwat A."/>
            <person name="Williams T.A."/>
            <person name="Bateman K.S."/>
            <person name="Itsathitphaisarn O."/>
            <person name="Sritunyalucksana K."/>
            <person name="Paszkiewicz K.H."/>
            <person name="Moore K.A."/>
            <person name="Stentiford G.D."/>
            <person name="Williams B.A."/>
        </authorList>
    </citation>
    <scope>NUCLEOTIDE SEQUENCE [LARGE SCALE GENOMIC DNA]</scope>
    <source>
        <strain evidence="5">canceri</strain>
        <strain evidence="3">Canceri</strain>
        <strain evidence="2 4">GB1</strain>
    </source>
</reference>
<evidence type="ECO:0000313" key="3">
    <source>
        <dbReference type="EMBL" id="ORD96946.1"/>
    </source>
</evidence>
<sequence length="47" mass="5550">MVIRIIVLITKTVFYQLLYATDYNNYSSDVINIILNEKIIIIVELFI</sequence>
<dbReference type="VEuPathDB" id="MicrosporidiaDB:A0H76_3058"/>
<evidence type="ECO:0000313" key="5">
    <source>
        <dbReference type="Proteomes" id="UP000192501"/>
    </source>
</evidence>
<dbReference type="EMBL" id="LVKB01000087">
    <property type="protein sequence ID" value="ORD96457.1"/>
    <property type="molecule type" value="Genomic_DNA"/>
</dbReference>
<organism evidence="3 5">
    <name type="scientific">Hepatospora eriocheir</name>
    <dbReference type="NCBI Taxonomy" id="1081669"/>
    <lineage>
        <taxon>Eukaryota</taxon>
        <taxon>Fungi</taxon>
        <taxon>Fungi incertae sedis</taxon>
        <taxon>Microsporidia</taxon>
        <taxon>Hepatosporidae</taxon>
        <taxon>Hepatospora</taxon>
    </lineage>
</organism>
<proteinExistence type="predicted"/>
<gene>
    <name evidence="3" type="ORF">A0H76_3058</name>
    <name evidence="2" type="ORF">HERIO_2769</name>
</gene>
<dbReference type="Proteomes" id="UP000192356">
    <property type="component" value="Unassembled WGS sequence"/>
</dbReference>
<feature type="chain" id="PRO_5011905204" evidence="1">
    <location>
        <begin position="21"/>
        <end position="47"/>
    </location>
</feature>
<comment type="caution">
    <text evidence="3">The sequence shown here is derived from an EMBL/GenBank/DDBJ whole genome shotgun (WGS) entry which is preliminary data.</text>
</comment>
<keyword evidence="4" id="KW-1185">Reference proteome</keyword>
<keyword evidence="1" id="KW-0732">Signal</keyword>
<evidence type="ECO:0000256" key="1">
    <source>
        <dbReference type="SAM" id="SignalP"/>
    </source>
</evidence>
<name>A0A1X0QAZ6_9MICR</name>
<feature type="signal peptide" evidence="1">
    <location>
        <begin position="1"/>
        <end position="20"/>
    </location>
</feature>